<gene>
    <name evidence="1" type="ORF">PV11_06110</name>
</gene>
<protein>
    <submittedName>
        <fullName evidence="1">Uncharacterized protein</fullName>
    </submittedName>
</protein>
<reference evidence="1 2" key="1">
    <citation type="submission" date="2015-01" db="EMBL/GenBank/DDBJ databases">
        <title>The Genome Sequence of Exophiala sideris CBS121828.</title>
        <authorList>
            <consortium name="The Broad Institute Genomics Platform"/>
            <person name="Cuomo C."/>
            <person name="de Hoog S."/>
            <person name="Gorbushina A."/>
            <person name="Stielow B."/>
            <person name="Teixiera M."/>
            <person name="Abouelleil A."/>
            <person name="Chapman S.B."/>
            <person name="Priest M."/>
            <person name="Young S.K."/>
            <person name="Wortman J."/>
            <person name="Nusbaum C."/>
            <person name="Birren B."/>
        </authorList>
    </citation>
    <scope>NUCLEOTIDE SEQUENCE [LARGE SCALE GENOMIC DNA]</scope>
    <source>
        <strain evidence="1 2">CBS 121828</strain>
    </source>
</reference>
<dbReference type="AlphaFoldDB" id="A0A0D1YMM0"/>
<proteinExistence type="predicted"/>
<sequence length="121" mass="14303">MSFSLRLRFIRRISNIHLIEFAAQALSFSSLYSSFSSLLFVFGTLWRHFADRDRYLRGGLRSRLRCFRGITEKELYSSASLTNDKSANRLQRYDFMWKCGRKYFAEIARAIVQAVRVMLHC</sequence>
<dbReference type="EMBL" id="KN846952">
    <property type="protein sequence ID" value="KIV84137.1"/>
    <property type="molecule type" value="Genomic_DNA"/>
</dbReference>
<accession>A0A0D1YMM0</accession>
<dbReference type="HOGENOM" id="CLU_2038092_0_0_1"/>
<name>A0A0D1YMM0_9EURO</name>
<evidence type="ECO:0000313" key="2">
    <source>
        <dbReference type="Proteomes" id="UP000053599"/>
    </source>
</evidence>
<dbReference type="Proteomes" id="UP000053599">
    <property type="component" value="Unassembled WGS sequence"/>
</dbReference>
<evidence type="ECO:0000313" key="1">
    <source>
        <dbReference type="EMBL" id="KIV84137.1"/>
    </source>
</evidence>
<organism evidence="1 2">
    <name type="scientific">Exophiala sideris</name>
    <dbReference type="NCBI Taxonomy" id="1016849"/>
    <lineage>
        <taxon>Eukaryota</taxon>
        <taxon>Fungi</taxon>
        <taxon>Dikarya</taxon>
        <taxon>Ascomycota</taxon>
        <taxon>Pezizomycotina</taxon>
        <taxon>Eurotiomycetes</taxon>
        <taxon>Chaetothyriomycetidae</taxon>
        <taxon>Chaetothyriales</taxon>
        <taxon>Herpotrichiellaceae</taxon>
        <taxon>Exophiala</taxon>
    </lineage>
</organism>